<organism evidence="2 3">
    <name type="scientific">Tritrichomonas musculus</name>
    <dbReference type="NCBI Taxonomy" id="1915356"/>
    <lineage>
        <taxon>Eukaryota</taxon>
        <taxon>Metamonada</taxon>
        <taxon>Parabasalia</taxon>
        <taxon>Tritrichomonadida</taxon>
        <taxon>Tritrichomonadidae</taxon>
        <taxon>Tritrichomonas</taxon>
    </lineage>
</organism>
<sequence>MSSKMKELSKKLAKSDGNLINNDILSFFNEFLIWLNSGFNKTRPLPKGQVQKFFMMSIPLLKDINLEVFVNLIPTLLKILAILIHPQTDKDIRDMVWKYSILLIDSKTVFVSYNSWTYLIDSAFSTKERDPNFNSGTPSTYSYESNSLLLINYLDFITSMCTNNPNIAHDSTNIKKKVIYHWELISELIFPHVFSTSIDNRKTLNQLCLQILQCINICQKTFKFSFFNSEIGGPKMIHYLLDVLIRVDDLSNDESHAENSFNLLYKFCKSTFPCQIFTIDQNSNFYECKKNQQITERITPTINRNYLFLSMNNNSINNNNNNTSNNNNSGSNTQNYRFTSNKPKFTINPLLLCCFDVIPSDEVIALLKDMSQNCKNYPVVIINSILIMIKLIYPLLANIQLKIKNINENLNSTIIGGSNNNADSNNNNTNNLKAIDQTYRAFINSPTNTSTIKLIADLFSHVMRLRSLIQVVIKSPIDSQTFSSIVSSFFNFPKKEMYPFLVTVFFSILFDRRYIDIKEERDCILLLMNFNYNMSYMPNLFARISSQISVALSTFILNLPENISREIQPNAILFDDKEIVNEVLVEIGKFSSDTLYFFFPFIPNEFSMKLAKDFLTNMIFSFDPLFNNYISMATAGAILAIIDWYKKKEKDKMNEQLHEQQSWQQHILNANLKLNLRRRKNRPKSHDFQQIKFSNIRFSTEYKKISSSLILPTVINEESSSTETTRNSNPVISLNTDLINSEDGNCSSNSGENISLGPLSPLTSSNSSNDNARAKPTSNNINNQKYEDDNYQNIPEIAIDNSFYINNVVFLKDLDLSYLFSFLLPYLMKSLAKTLDANNKETPDEINKNLNYFMSWQGKDFSKPDLKIFLQETDKEKKSGQEQEQKLRNETKKRMQIICFKLIFKIVKLAFECNLLTDNLARDWCRILIMYLNYYNKVLKEAPANEVVLAIIDSILNAYPMSFSLIPVLSQTFCNLNFASFQDHEKIKIIAYLVSVCTMIKKTIEKDKISFSINTAKANQKFKNAPNRNNEDTKCNFVDIRADTLAVLTHAFETFEGVSENIDAAAFSLFIDELYSSDETVFDLIETLVFSRLSQFEKKPSLTFSRLLIGLLPTHLDLVIKKCKKYLFDRLIEVPFNVLLKLEVKSTEIYENLSQCLVDIILTLQNGPIFNKTLAFITIETVPDENQKILFERTKFLIANFNKPNGIIDININNYNDDDLNTKLNETSNKQKHSYYGISQNGAFYCVKNYTKEEENNSGGTGTTNDLSSFDDNKNNYRYFIIESSLPLGSSRYKITPSIFLTVPQKSKLNNNFSDKSKNLPYFIPNVESSFMFSQIPSSALLFKVLSHFSQSTLKFSTTLKNGGRNSLSTNLKEIDSSTINVQNSFSTVPKPTKLLVSEPSNNNNNTNDCAIPRYDEKSTFRSKSMNNIALQKWSITDQNIGNYMKKIYKRSQRMQQIIGILYMEKGQILNLNANYCLRSDFFSTDKNTCNNAEDNESGNENNSDETNKNRNDSLDEGENGIIDNNLEDKLSFITQAPWNKTSMLFKEFLSSLGSFQKRVKAGSKKQKVNETDSQTDIQDECINVHYVDFHSDAIFLLSSFLGLRSFQNSKSEVSKSKSEVPNSKSEQSKASQEIKNNFWRIFKSCHVLIIWNEDNTNFRINDYFNNTDRSGSNSNNLMRAFIVVSPIRNNLFRVTVIEHFNHQQVKSQQQSQYLNQYLETFPNAAVRLDELTKMIPGPLFGDNIVPKRSLGELVRATAINEDRKIKSLIECKEKEELYIDNLIQEIENKKKGKKNAINVQLFDMKNQKMKKKKNSPSNEEIFSDLWKDFPQSFSFYY</sequence>
<protein>
    <recommendedName>
        <fullName evidence="4">Rap-GAP domain-containing protein</fullName>
    </recommendedName>
</protein>
<evidence type="ECO:0000313" key="2">
    <source>
        <dbReference type="EMBL" id="KAK8870301.1"/>
    </source>
</evidence>
<proteinExistence type="predicted"/>
<name>A0ABR2IXK5_9EUKA</name>
<keyword evidence="3" id="KW-1185">Reference proteome</keyword>
<evidence type="ECO:0000313" key="3">
    <source>
        <dbReference type="Proteomes" id="UP001470230"/>
    </source>
</evidence>
<accession>A0ABR2IXK5</accession>
<comment type="caution">
    <text evidence="2">The sequence shown here is derived from an EMBL/GenBank/DDBJ whole genome shotgun (WGS) entry which is preliminary data.</text>
</comment>
<feature type="compositionally biased region" description="Low complexity" evidence="1">
    <location>
        <begin position="755"/>
        <end position="769"/>
    </location>
</feature>
<feature type="compositionally biased region" description="Polar residues" evidence="1">
    <location>
        <begin position="743"/>
        <end position="753"/>
    </location>
</feature>
<dbReference type="Proteomes" id="UP001470230">
    <property type="component" value="Unassembled WGS sequence"/>
</dbReference>
<feature type="region of interest" description="Disordered" evidence="1">
    <location>
        <begin position="743"/>
        <end position="787"/>
    </location>
</feature>
<feature type="region of interest" description="Disordered" evidence="1">
    <location>
        <begin position="1493"/>
        <end position="1521"/>
    </location>
</feature>
<reference evidence="2 3" key="1">
    <citation type="submission" date="2024-04" db="EMBL/GenBank/DDBJ databases">
        <title>Tritrichomonas musculus Genome.</title>
        <authorList>
            <person name="Alves-Ferreira E."/>
            <person name="Grigg M."/>
            <person name="Lorenzi H."/>
            <person name="Galac M."/>
        </authorList>
    </citation>
    <scope>NUCLEOTIDE SEQUENCE [LARGE SCALE GENOMIC DNA]</scope>
    <source>
        <strain evidence="2 3">EAF2021</strain>
    </source>
</reference>
<dbReference type="EMBL" id="JAPFFF010000014">
    <property type="protein sequence ID" value="KAK8870301.1"/>
    <property type="molecule type" value="Genomic_DNA"/>
</dbReference>
<evidence type="ECO:0000256" key="1">
    <source>
        <dbReference type="SAM" id="MobiDB-lite"/>
    </source>
</evidence>
<gene>
    <name evidence="2" type="ORF">M9Y10_008179</name>
</gene>
<evidence type="ECO:0008006" key="4">
    <source>
        <dbReference type="Google" id="ProtNLM"/>
    </source>
</evidence>